<dbReference type="RefSeq" id="WP_198577825.1">
    <property type="nucleotide sequence ID" value="NZ_JADWOX010000017.1"/>
</dbReference>
<sequence length="244" mass="24560">TPPKAPGPLDGANVTDGSACTNDVYTATIGQDVFYFDLAAKSGADKIVGFGANDLLVTSAKIYDGNGDGIIALSGGKVAIDAPKGTDTVTLSAVSNLRLLGSDENGNFVYADASVRPKGALEGGLGADVLKGDATDAKSQLFFFDNGLGLGLGLDKVTNFGAKDVIVTTSALKVDSSGRVVLSADGAISLAGSARTYDQGAVTVTDLKGAAVTKLEYDGSVLLSGVKYYLYSTGGSAIGLDVLT</sequence>
<dbReference type="EMBL" id="JADWOX010000017">
    <property type="protein sequence ID" value="MBI1685924.1"/>
    <property type="molecule type" value="Genomic_DNA"/>
</dbReference>
<organism evidence="1 2">
    <name type="scientific">Caulobacter hibisci</name>
    <dbReference type="NCBI Taxonomy" id="2035993"/>
    <lineage>
        <taxon>Bacteria</taxon>
        <taxon>Pseudomonadati</taxon>
        <taxon>Pseudomonadota</taxon>
        <taxon>Alphaproteobacteria</taxon>
        <taxon>Caulobacterales</taxon>
        <taxon>Caulobacteraceae</taxon>
        <taxon>Caulobacter</taxon>
    </lineage>
</organism>
<evidence type="ECO:0000313" key="2">
    <source>
        <dbReference type="Proteomes" id="UP000639859"/>
    </source>
</evidence>
<gene>
    <name evidence="1" type="ORF">I4Q42_19825</name>
</gene>
<dbReference type="SUPFAM" id="SSF51120">
    <property type="entry name" value="beta-Roll"/>
    <property type="match status" value="1"/>
</dbReference>
<proteinExistence type="predicted"/>
<keyword evidence="2" id="KW-1185">Reference proteome</keyword>
<feature type="non-terminal residue" evidence="1">
    <location>
        <position position="1"/>
    </location>
</feature>
<evidence type="ECO:0000313" key="1">
    <source>
        <dbReference type="EMBL" id="MBI1685924.1"/>
    </source>
</evidence>
<comment type="caution">
    <text evidence="1">The sequence shown here is derived from an EMBL/GenBank/DDBJ whole genome shotgun (WGS) entry which is preliminary data.</text>
</comment>
<dbReference type="InterPro" id="IPR011049">
    <property type="entry name" value="Serralysin-like_metalloprot_C"/>
</dbReference>
<name>A0ABS0T214_9CAUL</name>
<accession>A0ABS0T214</accession>
<dbReference type="Proteomes" id="UP000639859">
    <property type="component" value="Unassembled WGS sequence"/>
</dbReference>
<protein>
    <submittedName>
        <fullName evidence="1">Uncharacterized protein</fullName>
    </submittedName>
</protein>
<reference evidence="1 2" key="1">
    <citation type="submission" date="2020-11" db="EMBL/GenBank/DDBJ databases">
        <title>genome sequence of strain KACC 18849.</title>
        <authorList>
            <person name="Gao J."/>
            <person name="Zhang X."/>
        </authorList>
    </citation>
    <scope>NUCLEOTIDE SEQUENCE [LARGE SCALE GENOMIC DNA]</scope>
    <source>
        <strain evidence="1 2">KACC 18849</strain>
    </source>
</reference>